<feature type="non-terminal residue" evidence="2">
    <location>
        <position position="1"/>
    </location>
</feature>
<dbReference type="AlphaFoldDB" id="A0A820J588"/>
<evidence type="ECO:0000313" key="2">
    <source>
        <dbReference type="EMBL" id="CAF4319331.1"/>
    </source>
</evidence>
<dbReference type="EMBL" id="CAJOBE010038838">
    <property type="protein sequence ID" value="CAF4319331.1"/>
    <property type="molecule type" value="Genomic_DNA"/>
</dbReference>
<dbReference type="Proteomes" id="UP000663874">
    <property type="component" value="Unassembled WGS sequence"/>
</dbReference>
<name>A0A820J588_9BILA</name>
<organism evidence="2 3">
    <name type="scientific">Rotaria sordida</name>
    <dbReference type="NCBI Taxonomy" id="392033"/>
    <lineage>
        <taxon>Eukaryota</taxon>
        <taxon>Metazoa</taxon>
        <taxon>Spiralia</taxon>
        <taxon>Gnathifera</taxon>
        <taxon>Rotifera</taxon>
        <taxon>Eurotatoria</taxon>
        <taxon>Bdelloidea</taxon>
        <taxon>Philodinida</taxon>
        <taxon>Philodinidae</taxon>
        <taxon>Rotaria</taxon>
    </lineage>
</organism>
<feature type="region of interest" description="Disordered" evidence="1">
    <location>
        <begin position="1"/>
        <end position="46"/>
    </location>
</feature>
<feature type="compositionally biased region" description="Basic and acidic residues" evidence="1">
    <location>
        <begin position="1"/>
        <end position="22"/>
    </location>
</feature>
<proteinExistence type="predicted"/>
<feature type="compositionally biased region" description="Polar residues" evidence="1">
    <location>
        <begin position="23"/>
        <end position="34"/>
    </location>
</feature>
<evidence type="ECO:0000313" key="3">
    <source>
        <dbReference type="Proteomes" id="UP000663874"/>
    </source>
</evidence>
<evidence type="ECO:0000256" key="1">
    <source>
        <dbReference type="SAM" id="MobiDB-lite"/>
    </source>
</evidence>
<accession>A0A820J588</accession>
<comment type="caution">
    <text evidence="2">The sequence shown here is derived from an EMBL/GenBank/DDBJ whole genome shotgun (WGS) entry which is preliminary data.</text>
</comment>
<reference evidence="2" key="1">
    <citation type="submission" date="2021-02" db="EMBL/GenBank/DDBJ databases">
        <authorList>
            <person name="Nowell W R."/>
        </authorList>
    </citation>
    <scope>NUCLEOTIDE SEQUENCE</scope>
</reference>
<gene>
    <name evidence="2" type="ORF">FNK824_LOCUS41285</name>
</gene>
<protein>
    <submittedName>
        <fullName evidence="2">Uncharacterized protein</fullName>
    </submittedName>
</protein>
<sequence>INEDQLKQTEIHQNEEIQKNNDESTASSSSTVPKHTTHHDQQDPRKLLAAEINERDIQAAAASALSAASVKAKVCLFEIKTKKQKILSINEFSSITENCFLLIHVFIIESSILNSTVIIR</sequence>